<protein>
    <submittedName>
        <fullName evidence="1">Uncharacterized protein</fullName>
    </submittedName>
</protein>
<dbReference type="AlphaFoldDB" id="A0A1I6ELG9"/>
<feature type="non-terminal residue" evidence="1">
    <location>
        <position position="1"/>
    </location>
</feature>
<dbReference type="STRING" id="39060.SAMN05660706_1634"/>
<dbReference type="Proteomes" id="UP000199584">
    <property type="component" value="Unassembled WGS sequence"/>
</dbReference>
<proteinExistence type="predicted"/>
<dbReference type="EMBL" id="FOYM01000063">
    <property type="protein sequence ID" value="SFR18616.1"/>
    <property type="molecule type" value="Genomic_DNA"/>
</dbReference>
<evidence type="ECO:0000313" key="1">
    <source>
        <dbReference type="EMBL" id="SFR18616.1"/>
    </source>
</evidence>
<evidence type="ECO:0000313" key="2">
    <source>
        <dbReference type="Proteomes" id="UP000199584"/>
    </source>
</evidence>
<reference evidence="2" key="1">
    <citation type="submission" date="2016-10" db="EMBL/GenBank/DDBJ databases">
        <authorList>
            <person name="Varghese N."/>
            <person name="Submissions S."/>
        </authorList>
    </citation>
    <scope>NUCLEOTIDE SEQUENCE [LARGE SCALE GENOMIC DNA]</scope>
    <source>
        <strain evidence="2">DSM 3669</strain>
    </source>
</reference>
<name>A0A1I6ELG9_9FIRM</name>
<sequence length="52" mass="5962">LCKVFAYVKLNAKTVEKVQFMIETLYIILQNESDAEASIILKEGLYEPESTH</sequence>
<gene>
    <name evidence="1" type="ORF">SAMN05660706_1634</name>
</gene>
<organism evidence="1 2">
    <name type="scientific">Desulfoscipio geothermicus DSM 3669</name>
    <dbReference type="NCBI Taxonomy" id="1121426"/>
    <lineage>
        <taxon>Bacteria</taxon>
        <taxon>Bacillati</taxon>
        <taxon>Bacillota</taxon>
        <taxon>Clostridia</taxon>
        <taxon>Eubacteriales</taxon>
        <taxon>Desulfallaceae</taxon>
        <taxon>Desulfoscipio</taxon>
    </lineage>
</organism>
<accession>A0A1I6ELG9</accession>
<keyword evidence="2" id="KW-1185">Reference proteome</keyword>